<dbReference type="GO" id="GO:0031982">
    <property type="term" value="C:vesicle"/>
    <property type="evidence" value="ECO:0007669"/>
    <property type="project" value="TreeGrafter"/>
</dbReference>
<name>A0A8H5EZG0_9AGAR</name>
<evidence type="ECO:0000313" key="4">
    <source>
        <dbReference type="EMBL" id="KAF5318011.1"/>
    </source>
</evidence>
<dbReference type="EMBL" id="JAACJJ010000031">
    <property type="protein sequence ID" value="KAF5318011.1"/>
    <property type="molecule type" value="Genomic_DNA"/>
</dbReference>
<evidence type="ECO:0000256" key="2">
    <source>
        <dbReference type="SAM" id="MobiDB-lite"/>
    </source>
</evidence>
<feature type="compositionally biased region" description="Basic and acidic residues" evidence="2">
    <location>
        <begin position="909"/>
        <end position="943"/>
    </location>
</feature>
<dbReference type="Gene3D" id="3.80.10.10">
    <property type="entry name" value="Ribonuclease Inhibitor"/>
    <property type="match status" value="1"/>
</dbReference>
<dbReference type="OrthoDB" id="1717591at2759"/>
<feature type="compositionally biased region" description="Basic and acidic residues" evidence="2">
    <location>
        <begin position="883"/>
        <end position="902"/>
    </location>
</feature>
<feature type="region of interest" description="Disordered" evidence="2">
    <location>
        <begin position="486"/>
        <end position="505"/>
    </location>
</feature>
<feature type="region of interest" description="Disordered" evidence="2">
    <location>
        <begin position="1235"/>
        <end position="1286"/>
    </location>
</feature>
<organism evidence="4 5">
    <name type="scientific">Psilocybe cf. subviscida</name>
    <dbReference type="NCBI Taxonomy" id="2480587"/>
    <lineage>
        <taxon>Eukaryota</taxon>
        <taxon>Fungi</taxon>
        <taxon>Dikarya</taxon>
        <taxon>Basidiomycota</taxon>
        <taxon>Agaricomycotina</taxon>
        <taxon>Agaricomycetes</taxon>
        <taxon>Agaricomycetidae</taxon>
        <taxon>Agaricales</taxon>
        <taxon>Agaricineae</taxon>
        <taxon>Strophariaceae</taxon>
        <taxon>Psilocybe</taxon>
    </lineage>
</organism>
<dbReference type="SUPFAM" id="SSF52047">
    <property type="entry name" value="RNI-like"/>
    <property type="match status" value="1"/>
</dbReference>
<keyword evidence="5" id="KW-1185">Reference proteome</keyword>
<dbReference type="SMART" id="SM00028">
    <property type="entry name" value="TPR"/>
    <property type="match status" value="2"/>
</dbReference>
<dbReference type="GO" id="GO:0005737">
    <property type="term" value="C:cytoplasm"/>
    <property type="evidence" value="ECO:0007669"/>
    <property type="project" value="TreeGrafter"/>
</dbReference>
<dbReference type="SUPFAM" id="SSF46934">
    <property type="entry name" value="UBA-like"/>
    <property type="match status" value="1"/>
</dbReference>
<comment type="caution">
    <text evidence="4">The sequence shown here is derived from an EMBL/GenBank/DDBJ whole genome shotgun (WGS) entry which is preliminary data.</text>
</comment>
<feature type="compositionally biased region" description="Basic and acidic residues" evidence="2">
    <location>
        <begin position="762"/>
        <end position="781"/>
    </location>
</feature>
<feature type="compositionally biased region" description="Low complexity" evidence="2">
    <location>
        <begin position="566"/>
        <end position="578"/>
    </location>
</feature>
<feature type="region of interest" description="Disordered" evidence="2">
    <location>
        <begin position="1127"/>
        <end position="1147"/>
    </location>
</feature>
<reference evidence="4 5" key="1">
    <citation type="journal article" date="2020" name="ISME J.">
        <title>Uncovering the hidden diversity of litter-decomposition mechanisms in mushroom-forming fungi.</title>
        <authorList>
            <person name="Floudas D."/>
            <person name="Bentzer J."/>
            <person name="Ahren D."/>
            <person name="Johansson T."/>
            <person name="Persson P."/>
            <person name="Tunlid A."/>
        </authorList>
    </citation>
    <scope>NUCLEOTIDE SEQUENCE [LARGE SCALE GENOMIC DNA]</scope>
    <source>
        <strain evidence="4 5">CBS 101986</strain>
    </source>
</reference>
<feature type="region of interest" description="Disordered" evidence="2">
    <location>
        <begin position="855"/>
        <end position="1046"/>
    </location>
</feature>
<feature type="compositionally biased region" description="Gly residues" evidence="2">
    <location>
        <begin position="861"/>
        <end position="877"/>
    </location>
</feature>
<keyword evidence="1" id="KW-0802">TPR repeat</keyword>
<dbReference type="GO" id="GO:0072583">
    <property type="term" value="P:clathrin-dependent endocytosis"/>
    <property type="evidence" value="ECO:0007669"/>
    <property type="project" value="TreeGrafter"/>
</dbReference>
<dbReference type="Gene3D" id="1.10.287.110">
    <property type="entry name" value="DnaJ domain"/>
    <property type="match status" value="1"/>
</dbReference>
<dbReference type="InterPro" id="IPR019734">
    <property type="entry name" value="TPR_rpt"/>
</dbReference>
<feature type="compositionally biased region" description="Pro residues" evidence="2">
    <location>
        <begin position="1259"/>
        <end position="1276"/>
    </location>
</feature>
<dbReference type="InterPro" id="IPR015940">
    <property type="entry name" value="UBA"/>
</dbReference>
<feature type="compositionally biased region" description="Low complexity" evidence="2">
    <location>
        <begin position="648"/>
        <end position="668"/>
    </location>
</feature>
<feature type="region of interest" description="Disordered" evidence="2">
    <location>
        <begin position="590"/>
        <end position="622"/>
    </location>
</feature>
<dbReference type="PROSITE" id="PS50005">
    <property type="entry name" value="TPR"/>
    <property type="match status" value="1"/>
</dbReference>
<accession>A0A8H5EZG0</accession>
<feature type="compositionally biased region" description="Low complexity" evidence="2">
    <location>
        <begin position="354"/>
        <end position="380"/>
    </location>
</feature>
<feature type="region of interest" description="Disordered" evidence="2">
    <location>
        <begin position="719"/>
        <end position="804"/>
    </location>
</feature>
<feature type="compositionally biased region" description="Low complexity" evidence="2">
    <location>
        <begin position="744"/>
        <end position="756"/>
    </location>
</feature>
<dbReference type="PANTHER" id="PTHR23172:SF19">
    <property type="entry name" value="J DOMAIN-CONTAINING PROTEIN"/>
    <property type="match status" value="1"/>
</dbReference>
<dbReference type="InterPro" id="IPR032675">
    <property type="entry name" value="LRR_dom_sf"/>
</dbReference>
<protein>
    <recommendedName>
        <fullName evidence="3">UBA domain-containing protein</fullName>
    </recommendedName>
</protein>
<feature type="compositionally biased region" description="Low complexity" evidence="2">
    <location>
        <begin position="418"/>
        <end position="431"/>
    </location>
</feature>
<feature type="compositionally biased region" description="Low complexity" evidence="2">
    <location>
        <begin position="782"/>
        <end position="803"/>
    </location>
</feature>
<feature type="region of interest" description="Disordered" evidence="2">
    <location>
        <begin position="340"/>
        <end position="479"/>
    </location>
</feature>
<dbReference type="SUPFAM" id="SSF48452">
    <property type="entry name" value="TPR-like"/>
    <property type="match status" value="1"/>
</dbReference>
<dbReference type="InterPro" id="IPR011990">
    <property type="entry name" value="TPR-like_helical_dom_sf"/>
</dbReference>
<sequence length="1414" mass="150342">MRPLLAKELYYEIIHYLSAPSDLKSLALTCADFRAEAQRILFRTVAPTSRLRQSQFISIINESPSHFGPWVHTLRILFAPTAVLENLDISEEDLHFERGVASALRSMSNLKRLHINQPRPRKLLEGCSFKLQSLVFSGRLGHRDLVYLLRHFLPTQLTLKHLEVHRSGVFSDDQAGNIRNILCPTLESLGVDRVRMCEVLLPSTPNARLIKRFQWYDTMIPPPLSVTQLKGLECLLFKIESEMDTSFTRHLTSLIVMELHTDLIMFGAPPLATRIKFLKDIPHLQTLVLDLYEEQPYSPYHETEWDIQYITAIETENENTKWLSTTMYESKTSVSIAIRRANERSSTPVTKPQTLSSLNSNSGSSSSTNTRGSSNPTNTTQAPTQRKTPDVFALLASKSTSSSNAYRPQVSAQPISRTTTASPASLSSTPAYLTSHSQPASRPSSTQPAASTAGSRSKDAFGDLFSSASGSSSPAPTSNMTLAARARMEQEHKLRQMQRGSSNPATATFELDAWTGLDALGGGGGAPPIVASRSGGRGTARVDDIDDWGLGDFGAVAPASTSVPRSTSKAGGAKTGTRTTAIIDGMEDDWGLGDFGSGGGSSSSTTTAAPVSTSIPAPQDEDDILGMLSRPVEDVRAAKVSISPSPPIASRRSPLPSSTPSTSATPAPSRDPPPHILGQIVEMGFSVAQARNALLSSSSSDTSQEWDVQAALEMLLGQGEGQSPAGGASRAETPLQSVQHAPRHAPQQAPQPAPEGRAPPKGRRERDLERQERLARLEREIAASASASGPSASGSTSRTSDSTVVPAELAQHAERVLEMGKVMGRGVLGKASAFWREGRERVGKALEERGGVGVPVAEGRAGQGQGRGMGTGRGGAKGVPKWMQEHPDDEHAGEDREDREHVMGGYADGDERHQGWDDDAEDSRAEAETKTHARERERERPVEPEVDLFNAGDDGVQEPTRATKIEAEAEVDLFSMPAPTRPVAGSSTSASRGASSSASAQQATRSSANSSRARPSASMPSSRPTPTPTRQRALIPASSSAISQAASHRTAGTASFKLGQYADAAAAYSRAIDALPEGHLLRVPLLTNRALALMRTGECKGAERDCAEAVRVVVGLPSATTGAADAFDTASNARPDPEAEATVDSWSPAQEPADLIEAGRAKANDAGWADAQRGEGVGVDLVDGYIKARRRRAEALEMQEKWRAAAKDWDVLAGAAWVPEKVRGEARTGVGRCRRMLGEGGSAGSGGAGASSSSSSRPNAPPPVAPKPKPRVPARPTPAAKTSAAGVPTGAALKALQTSTAQAEAEDNLRHTLKDGVDARLAAWRGGKETNIRALLASLDIVLWPEILAGGVQVSGLGALITPAQVKKGYVKAIARVHPDKLSPSNSTVEQRMLANGVFGTLNEAWIAFQAGAK</sequence>
<dbReference type="PANTHER" id="PTHR23172">
    <property type="entry name" value="AUXILIN/CYCLIN G-ASSOCIATED KINASE-RELATED"/>
    <property type="match status" value="1"/>
</dbReference>
<evidence type="ECO:0000259" key="3">
    <source>
        <dbReference type="PROSITE" id="PS50030"/>
    </source>
</evidence>
<dbReference type="GO" id="GO:0072318">
    <property type="term" value="P:clathrin coat disassembly"/>
    <property type="evidence" value="ECO:0007669"/>
    <property type="project" value="TreeGrafter"/>
</dbReference>
<feature type="compositionally biased region" description="Gly residues" evidence="2">
    <location>
        <begin position="1238"/>
        <end position="1249"/>
    </location>
</feature>
<feature type="repeat" description="TPR" evidence="1">
    <location>
        <begin position="1045"/>
        <end position="1078"/>
    </location>
</feature>
<dbReference type="InterPro" id="IPR009060">
    <property type="entry name" value="UBA-like_sf"/>
</dbReference>
<evidence type="ECO:0000256" key="1">
    <source>
        <dbReference type="PROSITE-ProRule" id="PRU00339"/>
    </source>
</evidence>
<feature type="compositionally biased region" description="Polar residues" evidence="2">
    <location>
        <begin position="397"/>
        <end position="417"/>
    </location>
</feature>
<dbReference type="PROSITE" id="PS50030">
    <property type="entry name" value="UBA"/>
    <property type="match status" value="1"/>
</dbReference>
<dbReference type="GO" id="GO:0030276">
    <property type="term" value="F:clathrin binding"/>
    <property type="evidence" value="ECO:0007669"/>
    <property type="project" value="TreeGrafter"/>
</dbReference>
<dbReference type="Gene3D" id="1.25.40.10">
    <property type="entry name" value="Tetratricopeptide repeat domain"/>
    <property type="match status" value="1"/>
</dbReference>
<feature type="region of interest" description="Disordered" evidence="2">
    <location>
        <begin position="559"/>
        <end position="578"/>
    </location>
</feature>
<feature type="compositionally biased region" description="Low complexity" evidence="2">
    <location>
        <begin position="984"/>
        <end position="1046"/>
    </location>
</feature>
<dbReference type="InterPro" id="IPR036869">
    <property type="entry name" value="J_dom_sf"/>
</dbReference>
<dbReference type="Proteomes" id="UP000567179">
    <property type="component" value="Unassembled WGS sequence"/>
</dbReference>
<feature type="compositionally biased region" description="Polar residues" evidence="2">
    <location>
        <begin position="432"/>
        <end position="455"/>
    </location>
</feature>
<feature type="compositionally biased region" description="Low complexity" evidence="2">
    <location>
        <begin position="466"/>
        <end position="478"/>
    </location>
</feature>
<gene>
    <name evidence="4" type="ORF">D9619_012022</name>
</gene>
<feature type="domain" description="UBA" evidence="3">
    <location>
        <begin position="669"/>
        <end position="718"/>
    </location>
</feature>
<feature type="compositionally biased region" description="Polar residues" evidence="2">
    <location>
        <begin position="344"/>
        <end position="353"/>
    </location>
</feature>
<feature type="compositionally biased region" description="Low complexity" evidence="2">
    <location>
        <begin position="602"/>
        <end position="618"/>
    </location>
</feature>
<dbReference type="Gene3D" id="1.10.8.10">
    <property type="entry name" value="DNA helicase RuvA subunit, C-terminal domain"/>
    <property type="match status" value="1"/>
</dbReference>
<feature type="region of interest" description="Disordered" evidence="2">
    <location>
        <begin position="637"/>
        <end position="677"/>
    </location>
</feature>
<evidence type="ECO:0000313" key="5">
    <source>
        <dbReference type="Proteomes" id="UP000567179"/>
    </source>
</evidence>
<dbReference type="SUPFAM" id="SSF46565">
    <property type="entry name" value="Chaperone J-domain"/>
    <property type="match status" value="1"/>
</dbReference>
<proteinExistence type="predicted"/>